<sequence>MTSKPANRTKDSVSSHLPTPFQNPDSTPLLPERSVTATAEEEDSTPEADIGVRSSEVESSSIALLASVESVTMMIHEEVSSIYESTNHSTAKYISTTVNSSSRVSDPTTKAPTPSSALTSKVPTTSKVQTPTVLTTPKHLTPKVLTTSTTPATKQLTRQKQMLTTELSDLLTTTTQHPTEPTSLPQKPETNSSTMGITFQVPPSLEVTTSIKHMSNTNPTIRDNQLPSTSASNDDDEDVNESTEPDIFTVEVWEEFTTRTSSYNASNPPKEPFKRRKTYVPKGRYTFSAVKSESKTTTYISLAVGILIFLSAAFFAGYVFRRRRSHLFRGSTEESDVLYMTSDEILDFNVARRPTASGTTAASSSQQILCQTEY</sequence>
<evidence type="ECO:0000313" key="3">
    <source>
        <dbReference type="EMBL" id="JAG25376.1"/>
    </source>
</evidence>
<organism evidence="3">
    <name type="scientific">Lygus hesperus</name>
    <name type="common">Western plant bug</name>
    <dbReference type="NCBI Taxonomy" id="30085"/>
    <lineage>
        <taxon>Eukaryota</taxon>
        <taxon>Metazoa</taxon>
        <taxon>Ecdysozoa</taxon>
        <taxon>Arthropoda</taxon>
        <taxon>Hexapoda</taxon>
        <taxon>Insecta</taxon>
        <taxon>Pterygota</taxon>
        <taxon>Neoptera</taxon>
        <taxon>Paraneoptera</taxon>
        <taxon>Hemiptera</taxon>
        <taxon>Heteroptera</taxon>
        <taxon>Panheteroptera</taxon>
        <taxon>Cimicomorpha</taxon>
        <taxon>Miridae</taxon>
        <taxon>Mirini</taxon>
        <taxon>Lygus</taxon>
    </lineage>
</organism>
<reference evidence="3" key="2">
    <citation type="submission" date="2014-07" db="EMBL/GenBank/DDBJ databases">
        <authorList>
            <person name="Hull J."/>
        </authorList>
    </citation>
    <scope>NUCLEOTIDE SEQUENCE</scope>
</reference>
<feature type="region of interest" description="Disordered" evidence="1">
    <location>
        <begin position="215"/>
        <end position="242"/>
    </location>
</feature>
<feature type="compositionally biased region" description="Low complexity" evidence="1">
    <location>
        <begin position="173"/>
        <end position="182"/>
    </location>
</feature>
<reference evidence="3" key="1">
    <citation type="journal article" date="2014" name="PLoS ONE">
        <title>Transcriptome-Based Identification of ABC Transporters in the Western Tarnished Plant Bug Lygus hesperus.</title>
        <authorList>
            <person name="Hull J.J."/>
            <person name="Chaney K."/>
            <person name="Geib S.M."/>
            <person name="Fabrick J.A."/>
            <person name="Brent C.S."/>
            <person name="Walsh D."/>
            <person name="Lavine L.C."/>
        </authorList>
    </citation>
    <scope>NUCLEOTIDE SEQUENCE</scope>
</reference>
<name>A0A0A9Y159_LYGHE</name>
<keyword evidence="2" id="KW-1133">Transmembrane helix</keyword>
<gene>
    <name evidence="3" type="ORF">CM83_45645</name>
</gene>
<evidence type="ECO:0000256" key="2">
    <source>
        <dbReference type="SAM" id="Phobius"/>
    </source>
</evidence>
<feature type="compositionally biased region" description="Polar residues" evidence="1">
    <location>
        <begin position="215"/>
        <end position="232"/>
    </location>
</feature>
<dbReference type="CDD" id="cd12087">
    <property type="entry name" value="TM_EGFR-like"/>
    <property type="match status" value="1"/>
</dbReference>
<evidence type="ECO:0000256" key="1">
    <source>
        <dbReference type="SAM" id="MobiDB-lite"/>
    </source>
</evidence>
<keyword evidence="2" id="KW-0472">Membrane</keyword>
<feature type="region of interest" description="Disordered" evidence="1">
    <location>
        <begin position="1"/>
        <end position="54"/>
    </location>
</feature>
<feature type="region of interest" description="Disordered" evidence="1">
    <location>
        <begin position="173"/>
        <end position="193"/>
    </location>
</feature>
<accession>A0A0A9Y159</accession>
<feature type="region of interest" description="Disordered" evidence="1">
    <location>
        <begin position="96"/>
        <end position="126"/>
    </location>
</feature>
<feature type="compositionally biased region" description="Polar residues" evidence="1">
    <location>
        <begin position="183"/>
        <end position="193"/>
    </location>
</feature>
<keyword evidence="2" id="KW-0812">Transmembrane</keyword>
<feature type="transmembrane region" description="Helical" evidence="2">
    <location>
        <begin position="299"/>
        <end position="320"/>
    </location>
</feature>
<proteinExistence type="predicted"/>
<feature type="compositionally biased region" description="Acidic residues" evidence="1">
    <location>
        <begin position="233"/>
        <end position="242"/>
    </location>
</feature>
<protein>
    <submittedName>
        <fullName evidence="3">Uncharacterized protein</fullName>
    </submittedName>
</protein>
<dbReference type="EMBL" id="GBHO01018228">
    <property type="protein sequence ID" value="JAG25376.1"/>
    <property type="molecule type" value="Transcribed_RNA"/>
</dbReference>
<feature type="compositionally biased region" description="Polar residues" evidence="1">
    <location>
        <begin position="14"/>
        <end position="26"/>
    </location>
</feature>
<dbReference type="AlphaFoldDB" id="A0A0A9Y159"/>